<organism evidence="2 3">
    <name type="scientific">Caenorhabditis nigoni</name>
    <dbReference type="NCBI Taxonomy" id="1611254"/>
    <lineage>
        <taxon>Eukaryota</taxon>
        <taxon>Metazoa</taxon>
        <taxon>Ecdysozoa</taxon>
        <taxon>Nematoda</taxon>
        <taxon>Chromadorea</taxon>
        <taxon>Rhabditida</taxon>
        <taxon>Rhabditina</taxon>
        <taxon>Rhabditomorpha</taxon>
        <taxon>Rhabditoidea</taxon>
        <taxon>Rhabditidae</taxon>
        <taxon>Peloderinae</taxon>
        <taxon>Caenorhabditis</taxon>
    </lineage>
</organism>
<keyword evidence="3" id="KW-1185">Reference proteome</keyword>
<sequence>MPVNLLKLPSLVGVMVVTEMDHQQIFLLSILSRRTHLLVKQAQIRAHQLTFQFDECDGYDTFQIGIVTDMMKWLPVTTVLHRNALALENVLTVKLGMDYRADTNFDSWCEEDGRFEHRIECANEPMSIQKAFQDHLKSIFHYSKTYQLRLSMKCKGQLPNLTNVRYILLNDDTVDPQFFTNVLTTYPNCQLLCVLSSIVGEMPKESPFFQVQSIIVECPCGPDYFLNFAGRNMWLKRATLTHQDLIQFLQKWISNEAYHDLEVLSIATEPTCRVNGNLIRETIEFEEYDPNEPEKRPEHFVVDVPYIGSTPTKYDLRDRSFVEIKRTTDGRRAFLRCDFLFQLYVFKNSPN</sequence>
<dbReference type="PANTHER" id="PTHR21503:SF8">
    <property type="entry name" value="F-BOX ASSOCIATED DOMAIN-CONTAINING PROTEIN-RELATED"/>
    <property type="match status" value="1"/>
</dbReference>
<dbReference type="AlphaFoldDB" id="A0A2G5T5Y1"/>
<accession>A0A2G5T5Y1</accession>
<reference evidence="3" key="1">
    <citation type="submission" date="2017-10" db="EMBL/GenBank/DDBJ databases">
        <title>Rapid genome shrinkage in a self-fertile nematode reveals novel sperm competition proteins.</title>
        <authorList>
            <person name="Yin D."/>
            <person name="Schwarz E.M."/>
            <person name="Thomas C.G."/>
            <person name="Felde R.L."/>
            <person name="Korf I.F."/>
            <person name="Cutter A.D."/>
            <person name="Schartner C.M."/>
            <person name="Ralston E.J."/>
            <person name="Meyer B.J."/>
            <person name="Haag E.S."/>
        </authorList>
    </citation>
    <scope>NUCLEOTIDE SEQUENCE [LARGE SCALE GENOMIC DNA]</scope>
    <source>
        <strain evidence="3">JU1422</strain>
    </source>
</reference>
<evidence type="ECO:0000259" key="1">
    <source>
        <dbReference type="PROSITE" id="PS50181"/>
    </source>
</evidence>
<dbReference type="OrthoDB" id="5908274at2759"/>
<dbReference type="InterPro" id="IPR001810">
    <property type="entry name" value="F-box_dom"/>
</dbReference>
<feature type="domain" description="F-box" evidence="1">
    <location>
        <begin position="2"/>
        <end position="49"/>
    </location>
</feature>
<dbReference type="PANTHER" id="PTHR21503">
    <property type="entry name" value="F-BOX-CONTAINING HYPOTHETICAL PROTEIN C.ELEGANS"/>
    <property type="match status" value="1"/>
</dbReference>
<dbReference type="EMBL" id="PDUG01000005">
    <property type="protein sequence ID" value="PIC22652.1"/>
    <property type="molecule type" value="Genomic_DNA"/>
</dbReference>
<proteinExistence type="predicted"/>
<dbReference type="PROSITE" id="PS50181">
    <property type="entry name" value="FBOX"/>
    <property type="match status" value="1"/>
</dbReference>
<comment type="caution">
    <text evidence="2">The sequence shown here is derived from an EMBL/GenBank/DDBJ whole genome shotgun (WGS) entry which is preliminary data.</text>
</comment>
<dbReference type="Proteomes" id="UP000230233">
    <property type="component" value="Chromosome V"/>
</dbReference>
<name>A0A2G5T5Y1_9PELO</name>
<protein>
    <recommendedName>
        <fullName evidence="1">F-box domain-containing protein</fullName>
    </recommendedName>
</protein>
<evidence type="ECO:0000313" key="2">
    <source>
        <dbReference type="EMBL" id="PIC22652.1"/>
    </source>
</evidence>
<evidence type="ECO:0000313" key="3">
    <source>
        <dbReference type="Proteomes" id="UP000230233"/>
    </source>
</evidence>
<gene>
    <name evidence="2" type="primary">Cnig_chr_V.g16630</name>
    <name evidence="2" type="ORF">B9Z55_016630</name>
</gene>